<feature type="compositionally biased region" description="Polar residues" evidence="2">
    <location>
        <begin position="267"/>
        <end position="281"/>
    </location>
</feature>
<dbReference type="Gene3D" id="2.30.29.30">
    <property type="entry name" value="Pleckstrin-homology domain (PH domain)/Phosphotyrosine-binding domain (PTB)"/>
    <property type="match status" value="1"/>
</dbReference>
<dbReference type="GO" id="GO:0038203">
    <property type="term" value="P:TORC2 signaling"/>
    <property type="evidence" value="ECO:0007669"/>
    <property type="project" value="TreeGrafter"/>
</dbReference>
<dbReference type="Pfam" id="PF16978">
    <property type="entry name" value="CRIM"/>
    <property type="match status" value="1"/>
</dbReference>
<comment type="caution">
    <text evidence="5">The sequence shown here is derived from an EMBL/GenBank/DDBJ whole genome shotgun (WGS) entry which is preliminary data.</text>
</comment>
<evidence type="ECO:0000259" key="4">
    <source>
        <dbReference type="Pfam" id="PF16979"/>
    </source>
</evidence>
<keyword evidence="5" id="KW-0418">Kinase</keyword>
<dbReference type="Proteomes" id="UP000326924">
    <property type="component" value="Unassembled WGS sequence"/>
</dbReference>
<gene>
    <name evidence="5" type="ORF">FN846DRAFT_908936</name>
</gene>
<dbReference type="GO" id="GO:0005737">
    <property type="term" value="C:cytoplasm"/>
    <property type="evidence" value="ECO:0007669"/>
    <property type="project" value="TreeGrafter"/>
</dbReference>
<dbReference type="GO" id="GO:0031932">
    <property type="term" value="C:TORC2 complex"/>
    <property type="evidence" value="ECO:0007669"/>
    <property type="project" value="InterPro"/>
</dbReference>
<evidence type="ECO:0000256" key="2">
    <source>
        <dbReference type="SAM" id="MobiDB-lite"/>
    </source>
</evidence>
<sequence length="798" mass="87500">MSLLHSQDFVIYRIRSRYLQCMKDGVSERLITVNPTSLNIPAFKNAGWGVDIKRAHSPPIPCGPAGEYFASAAGRTFNEEATAGQGARGDETSTLLGSQFSSDSVDTPNARTAKLGAARRMEMHREEDDSSDMSDDSDDDQNSETADKAEQKIQFDFAKKELPHRPRAGSSPIRNCPQVVLSSPSLSKIRARRLRGGSHGDVDFKSSSRPTSTTDHDLVPGADEELLSSGIVRGRALHSEIVSKLRSSPNSSLPPDHSFYSGDESDASSTMSSDFMPTADSNPDAMVNSLSPPRRAVSCTSPAMLDALPPPIRPVSMVQPVSLLTKMLKQKATEDERPLEVYRMLSGQGELSPIYLKIYIPFAGGAPFEVVLRKEPQQESGAKPRETTVAEAIGYVLFKYAEDKKTPEMKETQLDINRWVFRMVDDGEPDDDFPPLERTQPISAYMTKKVPRGRLAIANREVKLEGEFALCEATEEQYIENCKVTPGKTPAKRLAAIIGIPPGLPLGSGTTFAPASDQGTTSTLGPSVRQVQADTAASVNTAPRIGPSKILRIHISTIDEFAQSISVCVTTDTYIAEVLEQVCKKKHLDKSKFILRITGVANVVAPLDRTVASLGERAELDLVRRRFIGASEGLGDRPGSPSTVGSPNAPIVIGSSSARTPKKPKILQPSLWAPDMLSSRDYLKFTVWRKAGMTFMSRHERVLAIDGEYVHIMPSEQKTLLNAFESQSKTRSIHISAIIGCKTYRKAPSNFKILVMRQQKETKRYDFEAISEEQAEEVVQALKRALVGYKMDHPSMGM</sequence>
<evidence type="ECO:0000313" key="6">
    <source>
        <dbReference type="Proteomes" id="UP000326924"/>
    </source>
</evidence>
<dbReference type="OrthoDB" id="241990at2759"/>
<dbReference type="GO" id="GO:0016301">
    <property type="term" value="F:kinase activity"/>
    <property type="evidence" value="ECO:0007669"/>
    <property type="project" value="UniProtKB-KW"/>
</dbReference>
<dbReference type="InterPro" id="IPR031567">
    <property type="entry name" value="CRIM_dom"/>
</dbReference>
<reference evidence="5 6" key="1">
    <citation type="submission" date="2019-09" db="EMBL/GenBank/DDBJ databases">
        <title>Draft genome of the ectomycorrhizal ascomycete Sphaerosporella brunnea.</title>
        <authorList>
            <consortium name="DOE Joint Genome Institute"/>
            <person name="Benucci G.M."/>
            <person name="Marozzi G."/>
            <person name="Antonielli L."/>
            <person name="Sanchez S."/>
            <person name="Marco P."/>
            <person name="Wang X."/>
            <person name="Falini L.B."/>
            <person name="Barry K."/>
            <person name="Haridas S."/>
            <person name="Lipzen A."/>
            <person name="Labutti K."/>
            <person name="Grigoriev I.V."/>
            <person name="Murat C."/>
            <person name="Martin F."/>
            <person name="Albertini E."/>
            <person name="Donnini D."/>
            <person name="Bonito G."/>
        </authorList>
    </citation>
    <scope>NUCLEOTIDE SEQUENCE [LARGE SCALE GENOMIC DNA]</scope>
    <source>
        <strain evidence="5 6">Sb_GMNB300</strain>
    </source>
</reference>
<proteinExistence type="inferred from homology"/>
<feature type="region of interest" description="Disordered" evidence="2">
    <location>
        <begin position="193"/>
        <end position="222"/>
    </location>
</feature>
<protein>
    <submittedName>
        <fullName evidence="5">Stress-activated map kinase interacting protein 1-domain-containing protein</fullName>
    </submittedName>
</protein>
<dbReference type="InterPro" id="IPR008828">
    <property type="entry name" value="Sin1/Avo1"/>
</dbReference>
<accession>A0A5J5ESC4</accession>
<comment type="similarity">
    <text evidence="1">Belongs to the SIN1 family.</text>
</comment>
<dbReference type="Gene3D" id="3.10.20.90">
    <property type="entry name" value="Phosphatidylinositol 3-kinase Catalytic Subunit, Chain A, domain 1"/>
    <property type="match status" value="1"/>
</dbReference>
<dbReference type="PANTHER" id="PTHR13335:SF1">
    <property type="entry name" value="TARGET OF RAPAMYCIN COMPLEX 2 SUBUNIT MAPKAP1"/>
    <property type="match status" value="1"/>
</dbReference>
<dbReference type="GO" id="GO:0005546">
    <property type="term" value="F:phosphatidylinositol-4,5-bisphosphate binding"/>
    <property type="evidence" value="ECO:0007669"/>
    <property type="project" value="TreeGrafter"/>
</dbReference>
<feature type="compositionally biased region" description="Acidic residues" evidence="2">
    <location>
        <begin position="128"/>
        <end position="142"/>
    </location>
</feature>
<evidence type="ECO:0000256" key="1">
    <source>
        <dbReference type="ARBA" id="ARBA00009407"/>
    </source>
</evidence>
<dbReference type="GO" id="GO:0005886">
    <property type="term" value="C:plasma membrane"/>
    <property type="evidence" value="ECO:0007669"/>
    <property type="project" value="TreeGrafter"/>
</dbReference>
<feature type="compositionally biased region" description="Polar residues" evidence="2">
    <location>
        <begin position="92"/>
        <end position="110"/>
    </location>
</feature>
<dbReference type="InterPro" id="IPR031313">
    <property type="entry name" value="Sin1_PH_dom"/>
</dbReference>
<dbReference type="InParanoid" id="A0A5J5ESC4"/>
<name>A0A5J5ESC4_9PEZI</name>
<dbReference type="InterPro" id="IPR011993">
    <property type="entry name" value="PH-like_dom_sf"/>
</dbReference>
<feature type="region of interest" description="Disordered" evidence="2">
    <location>
        <begin position="80"/>
        <end position="149"/>
    </location>
</feature>
<feature type="domain" description="CRIM" evidence="3">
    <location>
        <begin position="322"/>
        <end position="481"/>
    </location>
</feature>
<keyword evidence="6" id="KW-1185">Reference proteome</keyword>
<dbReference type="AlphaFoldDB" id="A0A5J5ESC4"/>
<keyword evidence="5" id="KW-0808">Transferase</keyword>
<evidence type="ECO:0000313" key="5">
    <source>
        <dbReference type="EMBL" id="KAA8901586.1"/>
    </source>
</evidence>
<dbReference type="PANTHER" id="PTHR13335">
    <property type="entry name" value="TARGET OF RAPAMYCIN COMPLEX 2 SUBUNIT MAPKAP1"/>
    <property type="match status" value="1"/>
</dbReference>
<feature type="domain" description="SIN1-type PH" evidence="4">
    <location>
        <begin position="681"/>
        <end position="785"/>
    </location>
</feature>
<evidence type="ECO:0000259" key="3">
    <source>
        <dbReference type="Pfam" id="PF16978"/>
    </source>
</evidence>
<dbReference type="Pfam" id="PF16979">
    <property type="entry name" value="SIN1_PH"/>
    <property type="match status" value="1"/>
</dbReference>
<feature type="region of interest" description="Disordered" evidence="2">
    <location>
        <begin position="245"/>
        <end position="289"/>
    </location>
</feature>
<organism evidence="5 6">
    <name type="scientific">Sphaerosporella brunnea</name>
    <dbReference type="NCBI Taxonomy" id="1250544"/>
    <lineage>
        <taxon>Eukaryota</taxon>
        <taxon>Fungi</taxon>
        <taxon>Dikarya</taxon>
        <taxon>Ascomycota</taxon>
        <taxon>Pezizomycotina</taxon>
        <taxon>Pezizomycetes</taxon>
        <taxon>Pezizales</taxon>
        <taxon>Pyronemataceae</taxon>
        <taxon>Sphaerosporella</taxon>
    </lineage>
</organism>
<dbReference type="EMBL" id="VXIS01000143">
    <property type="protein sequence ID" value="KAA8901586.1"/>
    <property type="molecule type" value="Genomic_DNA"/>
</dbReference>